<dbReference type="InterPro" id="IPR036909">
    <property type="entry name" value="Cyt_c-like_dom_sf"/>
</dbReference>
<evidence type="ECO:0000259" key="5">
    <source>
        <dbReference type="PROSITE" id="PS51007"/>
    </source>
</evidence>
<keyword evidence="4" id="KW-1133">Transmembrane helix</keyword>
<keyword evidence="2" id="KW-0479">Metal-binding</keyword>
<feature type="transmembrane region" description="Helical" evidence="4">
    <location>
        <begin position="713"/>
        <end position="732"/>
    </location>
</feature>
<dbReference type="InterPro" id="IPR050597">
    <property type="entry name" value="Cytochrome_c_Oxidase_Subunit"/>
</dbReference>
<protein>
    <recommendedName>
        <fullName evidence="5">Cytochrome c domain-containing protein</fullName>
    </recommendedName>
</protein>
<evidence type="ECO:0000256" key="1">
    <source>
        <dbReference type="ARBA" id="ARBA00022617"/>
    </source>
</evidence>
<dbReference type="InterPro" id="IPR009056">
    <property type="entry name" value="Cyt_c-like_dom"/>
</dbReference>
<keyword evidence="1" id="KW-0349">Heme</keyword>
<reference evidence="6" key="1">
    <citation type="submission" date="2018-06" db="EMBL/GenBank/DDBJ databases">
        <authorList>
            <person name="Zhirakovskaya E."/>
        </authorList>
    </citation>
    <scope>NUCLEOTIDE SEQUENCE</scope>
</reference>
<organism evidence="6">
    <name type="scientific">hydrothermal vent metagenome</name>
    <dbReference type="NCBI Taxonomy" id="652676"/>
    <lineage>
        <taxon>unclassified sequences</taxon>
        <taxon>metagenomes</taxon>
        <taxon>ecological metagenomes</taxon>
    </lineage>
</organism>
<feature type="transmembrane region" description="Helical" evidence="4">
    <location>
        <begin position="12"/>
        <end position="34"/>
    </location>
</feature>
<name>A0A3B1B4S8_9ZZZZ</name>
<accession>A0A3B1B4S8</accession>
<dbReference type="GO" id="GO:0046872">
    <property type="term" value="F:metal ion binding"/>
    <property type="evidence" value="ECO:0007669"/>
    <property type="project" value="UniProtKB-KW"/>
</dbReference>
<dbReference type="GO" id="GO:0020037">
    <property type="term" value="F:heme binding"/>
    <property type="evidence" value="ECO:0007669"/>
    <property type="project" value="InterPro"/>
</dbReference>
<keyword evidence="4" id="KW-0812">Transmembrane</keyword>
<keyword evidence="3" id="KW-0408">Iron</keyword>
<dbReference type="PANTHER" id="PTHR33751">
    <property type="entry name" value="CBB3-TYPE CYTOCHROME C OXIDASE SUBUNIT FIXP"/>
    <property type="match status" value="1"/>
</dbReference>
<feature type="domain" description="Cytochrome c" evidence="5">
    <location>
        <begin position="215"/>
        <end position="314"/>
    </location>
</feature>
<evidence type="ECO:0000256" key="3">
    <source>
        <dbReference type="ARBA" id="ARBA00023004"/>
    </source>
</evidence>
<dbReference type="PANTHER" id="PTHR33751:SF1">
    <property type="entry name" value="CBB3-TYPE CYTOCHROME C OXIDASE SUBUNIT FIXP"/>
    <property type="match status" value="1"/>
</dbReference>
<gene>
    <name evidence="6" type="ORF">MNBD_GAMMA26-1958</name>
</gene>
<feature type="domain" description="Cytochrome c" evidence="5">
    <location>
        <begin position="92"/>
        <end position="189"/>
    </location>
</feature>
<keyword evidence="4" id="KW-0472">Membrane</keyword>
<dbReference type="AlphaFoldDB" id="A0A3B1B4S8"/>
<dbReference type="SUPFAM" id="SSF46626">
    <property type="entry name" value="Cytochrome c"/>
    <property type="match status" value="3"/>
</dbReference>
<dbReference type="PROSITE" id="PS51007">
    <property type="entry name" value="CYTC"/>
    <property type="match status" value="3"/>
</dbReference>
<dbReference type="Gene3D" id="1.10.760.10">
    <property type="entry name" value="Cytochrome c-like domain"/>
    <property type="match status" value="3"/>
</dbReference>
<evidence type="ECO:0000256" key="4">
    <source>
        <dbReference type="SAM" id="Phobius"/>
    </source>
</evidence>
<evidence type="ECO:0000313" key="6">
    <source>
        <dbReference type="EMBL" id="VAX06893.1"/>
    </source>
</evidence>
<sequence>MQRRTVTPFWQAVWRWSCLLLIPVTVTYITHGFVKPANKAPVELRQMRSVPPETVGAFNKKYNLSTLKNPVRQEILERMAMDDGAGWKMYDEAVAAGRDAYFQSCFYCHGSLLDGQGHHAHGLNPMPINFLNPTGISQLQESFLFWRIVAGDHGLPTESAPWESTMPAWHEILKEKDVWNVIIFIFDYSGQVPQIPDLEVFKVVTSIKDEVLAKRKGIKGKALYKLRCEVCHGEQGMGDGIAAELMYPKPRDFTLALFKYKTSPGTDPPKDDDLFSTIKYGLPGTAMSGWGINGQALLSNEQIRSLIPVIKSFDITATWAPEDAEEEAFDEDGRYTRADFRVTTSDEPVAGQIAYSPESVEKGREAFEPCEECHGSTGRGNTAPGKRLGDDWDERLWSRDLTKPWTWRATQASANDEARRDQTIKMIYRRLSIGIPGTPMPAHRATEEGNKDPISLEDRWHIANYVYSLRETTVQPVDGSVVIGVKVDGDVPNSVDDEAWDQAKPITLHLVPNLIKDERLFTPLNDAITVRTLYNGEEIAFLLEVNDRTYSRLGDTDVSDLVGEDLGLYSDAFAIQFPHNDSYSIAPVTDKPLYQHGDVRHKTTIWYWNAGAVKPARPPSSMLMDGSGLNNKLAYREKDQSLVAEGEWQDGRWRVLMKHKRIPGNGDMVFDEGRFIPISFANWDGSNDEVRSKHTFSTWHWLMLPPEVDLVKVYGLPLFVGFLFFIAGLVTVRVQRKKCPNH</sequence>
<proteinExistence type="predicted"/>
<dbReference type="Gene3D" id="2.60.40.1190">
    <property type="match status" value="1"/>
</dbReference>
<dbReference type="EMBL" id="UOFX01000020">
    <property type="protein sequence ID" value="VAX06893.1"/>
    <property type="molecule type" value="Genomic_DNA"/>
</dbReference>
<dbReference type="Pfam" id="PF13442">
    <property type="entry name" value="Cytochrome_CBB3"/>
    <property type="match status" value="1"/>
</dbReference>
<feature type="domain" description="Cytochrome c" evidence="5">
    <location>
        <begin position="358"/>
        <end position="470"/>
    </location>
</feature>
<evidence type="ECO:0000256" key="2">
    <source>
        <dbReference type="ARBA" id="ARBA00022723"/>
    </source>
</evidence>
<dbReference type="GO" id="GO:0009055">
    <property type="term" value="F:electron transfer activity"/>
    <property type="evidence" value="ECO:0007669"/>
    <property type="project" value="InterPro"/>
</dbReference>